<proteinExistence type="predicted"/>
<accession>A0A7W0DFU7</accession>
<reference evidence="2 3" key="1">
    <citation type="submission" date="2020-07" db="EMBL/GenBank/DDBJ databases">
        <title>Streptomyces isolated from Indian soil.</title>
        <authorList>
            <person name="Mandal S."/>
            <person name="Maiti P.K."/>
        </authorList>
    </citation>
    <scope>NUCLEOTIDE SEQUENCE [LARGE SCALE GENOMIC DNA]</scope>
    <source>
        <strain evidence="2 3">PSKA28</strain>
    </source>
</reference>
<feature type="domain" description="DUF397" evidence="1">
    <location>
        <begin position="4"/>
        <end position="57"/>
    </location>
</feature>
<evidence type="ECO:0000313" key="3">
    <source>
        <dbReference type="Proteomes" id="UP000545761"/>
    </source>
</evidence>
<organism evidence="2 3">
    <name type="scientific">Streptomyces himalayensis subsp. himalayensis</name>
    <dbReference type="NCBI Taxonomy" id="2756131"/>
    <lineage>
        <taxon>Bacteria</taxon>
        <taxon>Bacillati</taxon>
        <taxon>Actinomycetota</taxon>
        <taxon>Actinomycetes</taxon>
        <taxon>Kitasatosporales</taxon>
        <taxon>Streptomycetaceae</taxon>
        <taxon>Streptomyces</taxon>
        <taxon>Streptomyces himalayensis</taxon>
    </lineage>
</organism>
<dbReference type="AlphaFoldDB" id="A0A7W0DFU7"/>
<comment type="caution">
    <text evidence="2">The sequence shown here is derived from an EMBL/GenBank/DDBJ whole genome shotgun (WGS) entry which is preliminary data.</text>
</comment>
<dbReference type="EMBL" id="JACEHE010000001">
    <property type="protein sequence ID" value="MBA2944326.1"/>
    <property type="molecule type" value="Genomic_DNA"/>
</dbReference>
<evidence type="ECO:0000259" key="1">
    <source>
        <dbReference type="Pfam" id="PF04149"/>
    </source>
</evidence>
<dbReference type="Pfam" id="PF04149">
    <property type="entry name" value="DUF397"/>
    <property type="match status" value="1"/>
</dbReference>
<name>A0A7W0DFU7_9ACTN</name>
<protein>
    <submittedName>
        <fullName evidence="2">DUF397 domain-containing protein</fullName>
    </submittedName>
</protein>
<dbReference type="InterPro" id="IPR007278">
    <property type="entry name" value="DUF397"/>
</dbReference>
<dbReference type="Proteomes" id="UP000545761">
    <property type="component" value="Unassembled WGS sequence"/>
</dbReference>
<gene>
    <name evidence="2" type="ORF">H1D24_00460</name>
</gene>
<evidence type="ECO:0000313" key="2">
    <source>
        <dbReference type="EMBL" id="MBA2944326.1"/>
    </source>
</evidence>
<sequence length="75" mass="7567">MSELRWQKSSFSEGGAANCVELALTPTGTPHLRESDTPATVIATTPAALRALLRGIKAGTGATTGIGTASRGRGA</sequence>
<dbReference type="RefSeq" id="WP_181655301.1">
    <property type="nucleotide sequence ID" value="NZ_JACEHE010000001.1"/>
</dbReference>